<comment type="caution">
    <text evidence="3">The sequence shown here is derived from an EMBL/GenBank/DDBJ whole genome shotgun (WGS) entry which is preliminary data.</text>
</comment>
<proteinExistence type="predicted"/>
<feature type="transmembrane region" description="Helical" evidence="2">
    <location>
        <begin position="269"/>
        <end position="287"/>
    </location>
</feature>
<accession>A0AAV6VA68</accession>
<dbReference type="Proteomes" id="UP000827092">
    <property type="component" value="Unassembled WGS sequence"/>
</dbReference>
<evidence type="ECO:0000313" key="4">
    <source>
        <dbReference type="Proteomes" id="UP000827092"/>
    </source>
</evidence>
<organism evidence="3 4">
    <name type="scientific">Oedothorax gibbosus</name>
    <dbReference type="NCBI Taxonomy" id="931172"/>
    <lineage>
        <taxon>Eukaryota</taxon>
        <taxon>Metazoa</taxon>
        <taxon>Ecdysozoa</taxon>
        <taxon>Arthropoda</taxon>
        <taxon>Chelicerata</taxon>
        <taxon>Arachnida</taxon>
        <taxon>Araneae</taxon>
        <taxon>Araneomorphae</taxon>
        <taxon>Entelegynae</taxon>
        <taxon>Araneoidea</taxon>
        <taxon>Linyphiidae</taxon>
        <taxon>Erigoninae</taxon>
        <taxon>Oedothorax</taxon>
    </lineage>
</organism>
<evidence type="ECO:0000313" key="3">
    <source>
        <dbReference type="EMBL" id="KAG8193559.1"/>
    </source>
</evidence>
<dbReference type="PANTHER" id="PTHR31226">
    <property type="entry name" value="TRANSMEMBRANE PROTEIN 117"/>
    <property type="match status" value="1"/>
</dbReference>
<dbReference type="PANTHER" id="PTHR31226:SF1">
    <property type="entry name" value="TRANSMEMBRANE PROTEIN 117"/>
    <property type="match status" value="1"/>
</dbReference>
<feature type="transmembrane region" description="Helical" evidence="2">
    <location>
        <begin position="352"/>
        <end position="374"/>
    </location>
</feature>
<feature type="transmembrane region" description="Helical" evidence="2">
    <location>
        <begin position="456"/>
        <end position="473"/>
    </location>
</feature>
<feature type="transmembrane region" description="Helical" evidence="2">
    <location>
        <begin position="548"/>
        <end position="569"/>
    </location>
</feature>
<feature type="region of interest" description="Disordered" evidence="1">
    <location>
        <begin position="134"/>
        <end position="159"/>
    </location>
</feature>
<evidence type="ECO:0000256" key="1">
    <source>
        <dbReference type="SAM" id="MobiDB-lite"/>
    </source>
</evidence>
<feature type="transmembrane region" description="Helical" evidence="2">
    <location>
        <begin position="395"/>
        <end position="413"/>
    </location>
</feature>
<name>A0AAV6VA68_9ARAC</name>
<protein>
    <recommendedName>
        <fullName evidence="5">Transmembrane protein 117</fullName>
    </recommendedName>
</protein>
<keyword evidence="2" id="KW-1133">Transmembrane helix</keyword>
<keyword evidence="2" id="KW-0472">Membrane</keyword>
<reference evidence="3 4" key="1">
    <citation type="journal article" date="2022" name="Nat. Ecol. Evol.">
        <title>A masculinizing supergene underlies an exaggerated male reproductive morph in a spider.</title>
        <authorList>
            <person name="Hendrickx F."/>
            <person name="De Corte Z."/>
            <person name="Sonet G."/>
            <person name="Van Belleghem S.M."/>
            <person name="Kostlbacher S."/>
            <person name="Vangestel C."/>
        </authorList>
    </citation>
    <scope>NUCLEOTIDE SEQUENCE [LARGE SCALE GENOMIC DNA]</scope>
    <source>
        <strain evidence="3">W744_W776</strain>
    </source>
</reference>
<gene>
    <name evidence="3" type="ORF">JTE90_000199</name>
</gene>
<feature type="region of interest" description="Disordered" evidence="1">
    <location>
        <begin position="39"/>
        <end position="114"/>
    </location>
</feature>
<feature type="compositionally biased region" description="Low complexity" evidence="1">
    <location>
        <begin position="140"/>
        <end position="159"/>
    </location>
</feature>
<dbReference type="GO" id="GO:0070059">
    <property type="term" value="P:intrinsic apoptotic signaling pathway in response to endoplasmic reticulum stress"/>
    <property type="evidence" value="ECO:0007669"/>
    <property type="project" value="TreeGrafter"/>
</dbReference>
<sequence length="645" mass="74765">MDGEDHTTDSLLNIEKNSWEETTAKAIKSIEERCLRKEYEGSTTKFGAQSEFARPWSTQKVPRKSQLKTPDGKGKKDREDAKVSFEARKPSYSSEDKKSLRTLDDSQGSASGTPLEVHIEDIKYIDDSAKSSLSTSLQEPSLPSVAPPASFAPSSQSPQLQHLERSCASVLEERYCQAFISSKNEHIADSWNRHYTSPRLPPNHHLYTPKFRHEPRLVVSPLPPEKAKSEKDGAHSETDYYSRNSIGESEHQVTQIVERDFRYYFQHPYSRLFIAYFVIFCNFLVFAEDPVSHSYTESEIPFVGHVFSFVATKYPPQWTWCLFKVTDMMLQDNLYSDWARPYREFWRSHGRIRIVTFWMGSIIMTSLVITLIVSDLISWDNLNRDFIATTELSRAFLASFILVMDLLIVMQDWDFPHFVSDLDVKLPGLHAASFKFDLFEKYVNLPDVSIHVTGKWFNYSIIVFVMILDLNMWKNQIFYIPAEYGQYVGPNHKVYSIQDWDLLAAKNFTLWTYDIRNTQIDPSTNRTLLEGDISMNSRYLGYPISVKGMAFMPSLIGFAMFIILTFLYGRFPLPTELLSYGGRKKRKKREVPRSSWRRERGNRTTHYLIHNKEKYPEEKKGSQLAELIVAWEENVGPTKQCEKPL</sequence>
<dbReference type="EMBL" id="JAFNEN010000118">
    <property type="protein sequence ID" value="KAG8193559.1"/>
    <property type="molecule type" value="Genomic_DNA"/>
</dbReference>
<dbReference type="Pfam" id="PF15113">
    <property type="entry name" value="TMEM117"/>
    <property type="match status" value="1"/>
</dbReference>
<evidence type="ECO:0008006" key="5">
    <source>
        <dbReference type="Google" id="ProtNLM"/>
    </source>
</evidence>
<keyword evidence="2" id="KW-0812">Transmembrane</keyword>
<keyword evidence="4" id="KW-1185">Reference proteome</keyword>
<dbReference type="InterPro" id="IPR029370">
    <property type="entry name" value="TMEM117"/>
</dbReference>
<dbReference type="AlphaFoldDB" id="A0AAV6VA68"/>
<evidence type="ECO:0000256" key="2">
    <source>
        <dbReference type="SAM" id="Phobius"/>
    </source>
</evidence>
<feature type="compositionally biased region" description="Basic and acidic residues" evidence="1">
    <location>
        <begin position="70"/>
        <end position="104"/>
    </location>
</feature>